<sequence length="121" mass="13382">MSLTCVTGQTYSLSGSAPYGIRGEDYRITCQIFGGNFLRTDVIWFMKNSIKVCEQPFTCNPNPQTDPRITCGCINGNDRKMYLNITNVQSTDAGTWTCRDADVSGGSSQPVTIPVYCKLIY</sequence>
<gene>
    <name evidence="2" type="ORF">SNE40_017406</name>
</gene>
<protein>
    <recommendedName>
        <fullName evidence="1">Ig-like domain-containing protein</fullName>
    </recommendedName>
</protein>
<reference evidence="2 3" key="1">
    <citation type="submission" date="2024-01" db="EMBL/GenBank/DDBJ databases">
        <title>The genome of the rayed Mediterranean limpet Patella caerulea (Linnaeus, 1758).</title>
        <authorList>
            <person name="Anh-Thu Weber A."/>
            <person name="Halstead-Nussloch G."/>
        </authorList>
    </citation>
    <scope>NUCLEOTIDE SEQUENCE [LARGE SCALE GENOMIC DNA]</scope>
    <source>
        <strain evidence="2">AATW-2023a</strain>
        <tissue evidence="2">Whole specimen</tissue>
    </source>
</reference>
<keyword evidence="3" id="KW-1185">Reference proteome</keyword>
<dbReference type="Gene3D" id="2.60.40.10">
    <property type="entry name" value="Immunoglobulins"/>
    <property type="match status" value="1"/>
</dbReference>
<comment type="caution">
    <text evidence="2">The sequence shown here is derived from an EMBL/GenBank/DDBJ whole genome shotgun (WGS) entry which is preliminary data.</text>
</comment>
<organism evidence="2 3">
    <name type="scientific">Patella caerulea</name>
    <name type="common">Rayed Mediterranean limpet</name>
    <dbReference type="NCBI Taxonomy" id="87958"/>
    <lineage>
        <taxon>Eukaryota</taxon>
        <taxon>Metazoa</taxon>
        <taxon>Spiralia</taxon>
        <taxon>Lophotrochozoa</taxon>
        <taxon>Mollusca</taxon>
        <taxon>Gastropoda</taxon>
        <taxon>Patellogastropoda</taxon>
        <taxon>Patelloidea</taxon>
        <taxon>Patellidae</taxon>
        <taxon>Patella</taxon>
    </lineage>
</organism>
<dbReference type="InterPro" id="IPR036179">
    <property type="entry name" value="Ig-like_dom_sf"/>
</dbReference>
<dbReference type="InterPro" id="IPR007110">
    <property type="entry name" value="Ig-like_dom"/>
</dbReference>
<dbReference type="PROSITE" id="PS50835">
    <property type="entry name" value="IG_LIKE"/>
    <property type="match status" value="1"/>
</dbReference>
<evidence type="ECO:0000313" key="2">
    <source>
        <dbReference type="EMBL" id="KAK6174061.1"/>
    </source>
</evidence>
<dbReference type="InterPro" id="IPR013783">
    <property type="entry name" value="Ig-like_fold"/>
</dbReference>
<proteinExistence type="predicted"/>
<accession>A0AAN8JAE1</accession>
<evidence type="ECO:0000313" key="3">
    <source>
        <dbReference type="Proteomes" id="UP001347796"/>
    </source>
</evidence>
<dbReference type="Proteomes" id="UP001347796">
    <property type="component" value="Unassembled WGS sequence"/>
</dbReference>
<dbReference type="AlphaFoldDB" id="A0AAN8JAE1"/>
<dbReference type="SUPFAM" id="SSF48726">
    <property type="entry name" value="Immunoglobulin"/>
    <property type="match status" value="1"/>
</dbReference>
<feature type="domain" description="Ig-like" evidence="1">
    <location>
        <begin position="23"/>
        <end position="114"/>
    </location>
</feature>
<evidence type="ECO:0000259" key="1">
    <source>
        <dbReference type="PROSITE" id="PS50835"/>
    </source>
</evidence>
<dbReference type="EMBL" id="JAZGQO010000011">
    <property type="protein sequence ID" value="KAK6174061.1"/>
    <property type="molecule type" value="Genomic_DNA"/>
</dbReference>
<name>A0AAN8JAE1_PATCE</name>